<gene>
    <name evidence="2" type="ORF">PROAA_1950027</name>
</gene>
<evidence type="ECO:0000256" key="1">
    <source>
        <dbReference type="SAM" id="SignalP"/>
    </source>
</evidence>
<sequence length="162" mass="17696">MTPAPFHVRLAILSIPLALLGCPGALAQTVQQHVHQMSHSVMPFDMARTVHVFKMTETGGVQRVVAKNPDAADQIALIRQHLKHEAENFQRGNYSDPAMLHGSDMPGIKELKSGASQIKVTYAAIPDGAEIVFHTSNIHLLTAIHRWFGAQLSEHGPDARAE</sequence>
<accession>A0A1A8XNJ1</accession>
<keyword evidence="1" id="KW-0732">Signal</keyword>
<feature type="chain" id="PRO_5008381593" description="Aspartate carbamoyltransferase" evidence="1">
    <location>
        <begin position="28"/>
        <end position="162"/>
    </location>
</feature>
<organism evidence="2 3">
    <name type="scientific">Candidatus Propionivibrio aalborgensis</name>
    <dbReference type="NCBI Taxonomy" id="1860101"/>
    <lineage>
        <taxon>Bacteria</taxon>
        <taxon>Pseudomonadati</taxon>
        <taxon>Pseudomonadota</taxon>
        <taxon>Betaproteobacteria</taxon>
        <taxon>Rhodocyclales</taxon>
        <taxon>Rhodocyclaceae</taxon>
        <taxon>Propionivibrio</taxon>
    </lineage>
</organism>
<evidence type="ECO:0000313" key="3">
    <source>
        <dbReference type="Proteomes" id="UP000199600"/>
    </source>
</evidence>
<name>A0A1A8XNJ1_9RHOO</name>
<keyword evidence="3" id="KW-1185">Reference proteome</keyword>
<evidence type="ECO:0008006" key="4">
    <source>
        <dbReference type="Google" id="ProtNLM"/>
    </source>
</evidence>
<reference evidence="2 3" key="1">
    <citation type="submission" date="2016-06" db="EMBL/GenBank/DDBJ databases">
        <authorList>
            <person name="Kjaerup R.B."/>
            <person name="Dalgaard T.S."/>
            <person name="Juul-Madsen H.R."/>
        </authorList>
    </citation>
    <scope>NUCLEOTIDE SEQUENCE [LARGE SCALE GENOMIC DNA]</scope>
    <source>
        <strain evidence="2">2</strain>
    </source>
</reference>
<evidence type="ECO:0000313" key="2">
    <source>
        <dbReference type="EMBL" id="SBT06725.1"/>
    </source>
</evidence>
<dbReference type="EMBL" id="FLQY01000107">
    <property type="protein sequence ID" value="SBT06725.1"/>
    <property type="molecule type" value="Genomic_DNA"/>
</dbReference>
<dbReference type="AlphaFoldDB" id="A0A1A8XNJ1"/>
<feature type="signal peptide" evidence="1">
    <location>
        <begin position="1"/>
        <end position="27"/>
    </location>
</feature>
<dbReference type="RefSeq" id="WP_222102138.1">
    <property type="nucleotide sequence ID" value="NZ_FLQY01000107.1"/>
</dbReference>
<proteinExistence type="predicted"/>
<protein>
    <recommendedName>
        <fullName evidence="4">Aspartate carbamoyltransferase</fullName>
    </recommendedName>
</protein>
<dbReference type="Proteomes" id="UP000199600">
    <property type="component" value="Unassembled WGS sequence"/>
</dbReference>